<name>A0A4S8LXV9_DENBC</name>
<dbReference type="AlphaFoldDB" id="A0A4S8LXV9"/>
<sequence>MRQLCHVTATDRHTSTSSRAQNDHVIVSIFPFDHHHLPMPRGITRSCSVGNATLREVMAGVLLEDLLVVVVASPPFISPYLQRCPESCSRHRPTSTSRLITETHSMPRAGRRPWKGSGNTIVYALDKSKLGYR</sequence>
<protein>
    <submittedName>
        <fullName evidence="2">Uncharacterized protein</fullName>
    </submittedName>
</protein>
<keyword evidence="3" id="KW-1185">Reference proteome</keyword>
<organism evidence="2 3">
    <name type="scientific">Dendrothele bispora (strain CBS 962.96)</name>
    <dbReference type="NCBI Taxonomy" id="1314807"/>
    <lineage>
        <taxon>Eukaryota</taxon>
        <taxon>Fungi</taxon>
        <taxon>Dikarya</taxon>
        <taxon>Basidiomycota</taxon>
        <taxon>Agaricomycotina</taxon>
        <taxon>Agaricomycetes</taxon>
        <taxon>Agaricomycetidae</taxon>
        <taxon>Agaricales</taxon>
        <taxon>Agaricales incertae sedis</taxon>
        <taxon>Dendrothele</taxon>
    </lineage>
</organism>
<proteinExistence type="predicted"/>
<evidence type="ECO:0000256" key="1">
    <source>
        <dbReference type="SAM" id="MobiDB-lite"/>
    </source>
</evidence>
<accession>A0A4S8LXV9</accession>
<gene>
    <name evidence="2" type="ORF">K435DRAFT_165048</name>
</gene>
<dbReference type="EMBL" id="ML179228">
    <property type="protein sequence ID" value="THU94291.1"/>
    <property type="molecule type" value="Genomic_DNA"/>
</dbReference>
<evidence type="ECO:0000313" key="2">
    <source>
        <dbReference type="EMBL" id="THU94291.1"/>
    </source>
</evidence>
<feature type="region of interest" description="Disordered" evidence="1">
    <location>
        <begin position="1"/>
        <end position="20"/>
    </location>
</feature>
<evidence type="ECO:0000313" key="3">
    <source>
        <dbReference type="Proteomes" id="UP000297245"/>
    </source>
</evidence>
<dbReference type="Proteomes" id="UP000297245">
    <property type="component" value="Unassembled WGS sequence"/>
</dbReference>
<reference evidence="2 3" key="1">
    <citation type="journal article" date="2019" name="Nat. Ecol. Evol.">
        <title>Megaphylogeny resolves global patterns of mushroom evolution.</title>
        <authorList>
            <person name="Varga T."/>
            <person name="Krizsan K."/>
            <person name="Foldi C."/>
            <person name="Dima B."/>
            <person name="Sanchez-Garcia M."/>
            <person name="Sanchez-Ramirez S."/>
            <person name="Szollosi G.J."/>
            <person name="Szarkandi J.G."/>
            <person name="Papp V."/>
            <person name="Albert L."/>
            <person name="Andreopoulos W."/>
            <person name="Angelini C."/>
            <person name="Antonin V."/>
            <person name="Barry K.W."/>
            <person name="Bougher N.L."/>
            <person name="Buchanan P."/>
            <person name="Buyck B."/>
            <person name="Bense V."/>
            <person name="Catcheside P."/>
            <person name="Chovatia M."/>
            <person name="Cooper J."/>
            <person name="Damon W."/>
            <person name="Desjardin D."/>
            <person name="Finy P."/>
            <person name="Geml J."/>
            <person name="Haridas S."/>
            <person name="Hughes K."/>
            <person name="Justo A."/>
            <person name="Karasinski D."/>
            <person name="Kautmanova I."/>
            <person name="Kiss B."/>
            <person name="Kocsube S."/>
            <person name="Kotiranta H."/>
            <person name="LaButti K.M."/>
            <person name="Lechner B.E."/>
            <person name="Liimatainen K."/>
            <person name="Lipzen A."/>
            <person name="Lukacs Z."/>
            <person name="Mihaltcheva S."/>
            <person name="Morgado L.N."/>
            <person name="Niskanen T."/>
            <person name="Noordeloos M.E."/>
            <person name="Ohm R.A."/>
            <person name="Ortiz-Santana B."/>
            <person name="Ovrebo C."/>
            <person name="Racz N."/>
            <person name="Riley R."/>
            <person name="Savchenko A."/>
            <person name="Shiryaev A."/>
            <person name="Soop K."/>
            <person name="Spirin V."/>
            <person name="Szebenyi C."/>
            <person name="Tomsovsky M."/>
            <person name="Tulloss R.E."/>
            <person name="Uehling J."/>
            <person name="Grigoriev I.V."/>
            <person name="Vagvolgyi C."/>
            <person name="Papp T."/>
            <person name="Martin F.M."/>
            <person name="Miettinen O."/>
            <person name="Hibbett D.S."/>
            <person name="Nagy L.G."/>
        </authorList>
    </citation>
    <scope>NUCLEOTIDE SEQUENCE [LARGE SCALE GENOMIC DNA]</scope>
    <source>
        <strain evidence="2 3">CBS 962.96</strain>
    </source>
</reference>